<dbReference type="InterPro" id="IPR036259">
    <property type="entry name" value="MFS_trans_sf"/>
</dbReference>
<gene>
    <name evidence="9" type="ORF">AS189_00490</name>
</gene>
<feature type="transmembrane region" description="Helical" evidence="7">
    <location>
        <begin position="375"/>
        <end position="395"/>
    </location>
</feature>
<evidence type="ECO:0000256" key="1">
    <source>
        <dbReference type="ARBA" id="ARBA00004651"/>
    </source>
</evidence>
<dbReference type="PANTHER" id="PTHR23513:SF11">
    <property type="entry name" value="STAPHYLOFERRIN A TRANSPORTER"/>
    <property type="match status" value="1"/>
</dbReference>
<reference evidence="9 10" key="2">
    <citation type="journal article" date="2016" name="J. Biotechnol.">
        <title>Complete genome sequence of Arthrobacter alpinus ERGS4:06, a yellow pigmented bacterium tolerant to cold and radiations isolated from Sikkim Himalaya.</title>
        <authorList>
            <person name="Kumar R."/>
            <person name="Singh D."/>
            <person name="Swarnkar M.K."/>
            <person name="Singh A.K."/>
            <person name="Kumar S."/>
        </authorList>
    </citation>
    <scope>NUCLEOTIDE SEQUENCE [LARGE SCALE GENOMIC DNA]</scope>
    <source>
        <strain evidence="9 10">ERGS4:06</strain>
    </source>
</reference>
<feature type="transmembrane region" description="Helical" evidence="7">
    <location>
        <begin position="12"/>
        <end position="29"/>
    </location>
</feature>
<evidence type="ECO:0000256" key="5">
    <source>
        <dbReference type="ARBA" id="ARBA00022989"/>
    </source>
</evidence>
<dbReference type="PANTHER" id="PTHR23513">
    <property type="entry name" value="INTEGRAL MEMBRANE EFFLUX PROTEIN-RELATED"/>
    <property type="match status" value="1"/>
</dbReference>
<dbReference type="Pfam" id="PF05977">
    <property type="entry name" value="MFS_3"/>
    <property type="match status" value="1"/>
</dbReference>
<feature type="transmembrane region" description="Helical" evidence="7">
    <location>
        <begin position="285"/>
        <end position="305"/>
    </location>
</feature>
<dbReference type="Proteomes" id="UP000059574">
    <property type="component" value="Chromosome"/>
</dbReference>
<keyword evidence="3" id="KW-1003">Cell membrane</keyword>
<evidence type="ECO:0000256" key="4">
    <source>
        <dbReference type="ARBA" id="ARBA00022692"/>
    </source>
</evidence>
<dbReference type="Gene3D" id="1.20.1250.20">
    <property type="entry name" value="MFS general substrate transporter like domains"/>
    <property type="match status" value="1"/>
</dbReference>
<evidence type="ECO:0000256" key="2">
    <source>
        <dbReference type="ARBA" id="ARBA00022448"/>
    </source>
</evidence>
<evidence type="ECO:0000259" key="8">
    <source>
        <dbReference type="PROSITE" id="PS50850"/>
    </source>
</evidence>
<sequence>MSSMFRALKVRNYRLWVTGALVSNIGTWMQRVAQDWLVLTVLTHNSGTAAGITTGLQFLPIIFLGPYAGLLGDRVNKRKLLLITQSAMGFCALLLGILVITGSVQLWHVYALALMLGVASAFDAPSRQAFVSEVVAKDDVPNAVALNSASFNLARLAGPGVAGLVIALVGTGPAFLINAASFAAVIFSLWRMRASELVPAVRVPRAKGQIREGLMYIRRRPDLLMIMVLVFLVGTFGMNFQITNALMATTVFNVGPGEYGLLGSIMAIGTLGAALLAARRKKMRMLYIVGGALAFGVTVAVAALMPSYALYAVALIPVGLASLTFMNACNTTVQLTTDAAMRGRVLAVYMVVLQGGTPIGAPLVGWIATEFGARWSLGLGAVVAFAAGSAALFMMNRRNHVKIRDQIKGLRPHWMVLGLRNTAS</sequence>
<evidence type="ECO:0000313" key="10">
    <source>
        <dbReference type="Proteomes" id="UP000059574"/>
    </source>
</evidence>
<protein>
    <submittedName>
        <fullName evidence="9">MFS transporter</fullName>
    </submittedName>
</protein>
<feature type="transmembrane region" description="Helical" evidence="7">
    <location>
        <begin position="259"/>
        <end position="278"/>
    </location>
</feature>
<keyword evidence="4 7" id="KW-0812">Transmembrane</keyword>
<feature type="transmembrane region" description="Helical" evidence="7">
    <location>
        <begin position="311"/>
        <end position="333"/>
    </location>
</feature>
<dbReference type="CDD" id="cd06173">
    <property type="entry name" value="MFS_MefA_like"/>
    <property type="match status" value="1"/>
</dbReference>
<keyword evidence="5 7" id="KW-1133">Transmembrane helix</keyword>
<feature type="transmembrane region" description="Helical" evidence="7">
    <location>
        <begin position="80"/>
        <end position="107"/>
    </location>
</feature>
<dbReference type="RefSeq" id="WP_062285487.1">
    <property type="nucleotide sequence ID" value="NZ_CP013200.1"/>
</dbReference>
<dbReference type="InterPro" id="IPR010290">
    <property type="entry name" value="TM_effector"/>
</dbReference>
<keyword evidence="6 7" id="KW-0472">Membrane</keyword>
<dbReference type="GO" id="GO:0005886">
    <property type="term" value="C:plasma membrane"/>
    <property type="evidence" value="ECO:0007669"/>
    <property type="project" value="UniProtKB-SubCell"/>
</dbReference>
<feature type="domain" description="Major facilitator superfamily (MFS) profile" evidence="8">
    <location>
        <begin position="1"/>
        <end position="399"/>
    </location>
</feature>
<feature type="transmembrane region" description="Helical" evidence="7">
    <location>
        <begin position="49"/>
        <end position="68"/>
    </location>
</feature>
<feature type="transmembrane region" description="Helical" evidence="7">
    <location>
        <begin position="161"/>
        <end position="187"/>
    </location>
</feature>
<dbReference type="InterPro" id="IPR020846">
    <property type="entry name" value="MFS_dom"/>
</dbReference>
<dbReference type="SUPFAM" id="SSF103473">
    <property type="entry name" value="MFS general substrate transporter"/>
    <property type="match status" value="1"/>
</dbReference>
<dbReference type="EMBL" id="CP013200">
    <property type="protein sequence ID" value="ALO65240.1"/>
    <property type="molecule type" value="Genomic_DNA"/>
</dbReference>
<evidence type="ECO:0000256" key="7">
    <source>
        <dbReference type="SAM" id="Phobius"/>
    </source>
</evidence>
<evidence type="ECO:0000256" key="6">
    <source>
        <dbReference type="ARBA" id="ARBA00023136"/>
    </source>
</evidence>
<accession>A0A0S2LVH2</accession>
<organism evidence="9 10">
    <name type="scientific">Arthrobacter alpinus</name>
    <dbReference type="NCBI Taxonomy" id="656366"/>
    <lineage>
        <taxon>Bacteria</taxon>
        <taxon>Bacillati</taxon>
        <taxon>Actinomycetota</taxon>
        <taxon>Actinomycetes</taxon>
        <taxon>Micrococcales</taxon>
        <taxon>Micrococcaceae</taxon>
        <taxon>Arthrobacter</taxon>
    </lineage>
</organism>
<dbReference type="GO" id="GO:0022857">
    <property type="term" value="F:transmembrane transporter activity"/>
    <property type="evidence" value="ECO:0007669"/>
    <property type="project" value="InterPro"/>
</dbReference>
<dbReference type="AlphaFoldDB" id="A0A0S2LVH2"/>
<comment type="subcellular location">
    <subcellularLocation>
        <location evidence="1">Cell membrane</location>
        <topology evidence="1">Multi-pass membrane protein</topology>
    </subcellularLocation>
</comment>
<proteinExistence type="predicted"/>
<keyword evidence="2" id="KW-0813">Transport</keyword>
<evidence type="ECO:0000313" key="9">
    <source>
        <dbReference type="EMBL" id="ALO65240.1"/>
    </source>
</evidence>
<name>A0A0S2LVH2_9MICC</name>
<feature type="transmembrane region" description="Helical" evidence="7">
    <location>
        <begin position="223"/>
        <end position="247"/>
    </location>
</feature>
<dbReference type="OrthoDB" id="9775268at2"/>
<dbReference type="PROSITE" id="PS50850">
    <property type="entry name" value="MFS"/>
    <property type="match status" value="1"/>
</dbReference>
<reference evidence="10" key="1">
    <citation type="submission" date="2015-11" db="EMBL/GenBank/DDBJ databases">
        <authorList>
            <person name="Kumar R."/>
            <person name="Singh D."/>
            <person name="Swarnkar M.K."/>
            <person name="Singh A.K."/>
            <person name="Kumar S."/>
        </authorList>
    </citation>
    <scope>NUCLEOTIDE SEQUENCE [LARGE SCALE GENOMIC DNA]</scope>
    <source>
        <strain evidence="10">ERGS4:06</strain>
    </source>
</reference>
<feature type="transmembrane region" description="Helical" evidence="7">
    <location>
        <begin position="345"/>
        <end position="369"/>
    </location>
</feature>
<evidence type="ECO:0000256" key="3">
    <source>
        <dbReference type="ARBA" id="ARBA00022475"/>
    </source>
</evidence>